<comment type="caution">
    <text evidence="4">The sequence shown here is derived from an EMBL/GenBank/DDBJ whole genome shotgun (WGS) entry which is preliminary data.</text>
</comment>
<gene>
    <name evidence="4" type="ORF">HBE96_17015</name>
</gene>
<protein>
    <submittedName>
        <fullName evidence="4">Cysteine hydrolase</fullName>
    </submittedName>
</protein>
<reference evidence="4 5" key="1">
    <citation type="submission" date="2020-06" db="EMBL/GenBank/DDBJ databases">
        <title>Complete Genome Sequence of Clostridium muelleri sp. nov. P21T, an Acid-Alcohol Producing Acetogen Isolated from Old Hay.</title>
        <authorList>
            <person name="Duncan K.E."/>
            <person name="Tanner R.S."/>
        </authorList>
    </citation>
    <scope>NUCLEOTIDE SEQUENCE [LARGE SCALE GENOMIC DNA]</scope>
    <source>
        <strain evidence="4 5">P21</strain>
    </source>
</reference>
<sequence length="178" mass="20821">MNNVVLLVVDVQNTLIKKHPYNEQKVIENIKKLILTARGTNKEVIYVRHDDGKGTEFEKGTDGWQIYDEVAPNNSEYIVEKEYNSAFHKTGLREYLESKEIDTIILVGLQIEYCMDATLKSAFDYEYKIIIPEETNTTFDNELLSGEKLYEFYNYKIWNKRFASVLSMEDVIKILLDN</sequence>
<name>A0A7Y0EJ30_9CLOT</name>
<dbReference type="EMBL" id="JABBNI010000036">
    <property type="protein sequence ID" value="NMM64327.1"/>
    <property type="molecule type" value="Genomic_DNA"/>
</dbReference>
<dbReference type="InterPro" id="IPR050272">
    <property type="entry name" value="Isochorismatase-like_hydrls"/>
</dbReference>
<dbReference type="AlphaFoldDB" id="A0A7Y0EJ30"/>
<keyword evidence="2 4" id="KW-0378">Hydrolase</keyword>
<evidence type="ECO:0000256" key="2">
    <source>
        <dbReference type="ARBA" id="ARBA00022801"/>
    </source>
</evidence>
<dbReference type="PANTHER" id="PTHR43540">
    <property type="entry name" value="PEROXYUREIDOACRYLATE/UREIDOACRYLATE AMIDOHYDROLASE-RELATED"/>
    <property type="match status" value="1"/>
</dbReference>
<dbReference type="PANTHER" id="PTHR43540:SF14">
    <property type="entry name" value="ISOCHORISMATASE"/>
    <property type="match status" value="1"/>
</dbReference>
<evidence type="ECO:0000259" key="3">
    <source>
        <dbReference type="Pfam" id="PF00857"/>
    </source>
</evidence>
<dbReference type="InterPro" id="IPR000868">
    <property type="entry name" value="Isochorismatase-like_dom"/>
</dbReference>
<dbReference type="Gene3D" id="3.40.50.850">
    <property type="entry name" value="Isochorismatase-like"/>
    <property type="match status" value="1"/>
</dbReference>
<keyword evidence="5" id="KW-1185">Reference proteome</keyword>
<comment type="similarity">
    <text evidence="1">Belongs to the isochorismatase family.</text>
</comment>
<evidence type="ECO:0000313" key="5">
    <source>
        <dbReference type="Proteomes" id="UP000537131"/>
    </source>
</evidence>
<evidence type="ECO:0000313" key="4">
    <source>
        <dbReference type="EMBL" id="NMM64327.1"/>
    </source>
</evidence>
<proteinExistence type="inferred from homology"/>
<dbReference type="CDD" id="cd01014">
    <property type="entry name" value="nicotinamidase_related"/>
    <property type="match status" value="1"/>
</dbReference>
<organism evidence="4 5">
    <name type="scientific">Clostridium muellerianum</name>
    <dbReference type="NCBI Taxonomy" id="2716538"/>
    <lineage>
        <taxon>Bacteria</taxon>
        <taxon>Bacillati</taxon>
        <taxon>Bacillota</taxon>
        <taxon>Clostridia</taxon>
        <taxon>Eubacteriales</taxon>
        <taxon>Clostridiaceae</taxon>
        <taxon>Clostridium</taxon>
    </lineage>
</organism>
<dbReference type="Proteomes" id="UP000537131">
    <property type="component" value="Unassembled WGS sequence"/>
</dbReference>
<dbReference type="Pfam" id="PF00857">
    <property type="entry name" value="Isochorismatase"/>
    <property type="match status" value="1"/>
</dbReference>
<dbReference type="SUPFAM" id="SSF52499">
    <property type="entry name" value="Isochorismatase-like hydrolases"/>
    <property type="match status" value="1"/>
</dbReference>
<dbReference type="GO" id="GO:0016787">
    <property type="term" value="F:hydrolase activity"/>
    <property type="evidence" value="ECO:0007669"/>
    <property type="project" value="UniProtKB-KW"/>
</dbReference>
<evidence type="ECO:0000256" key="1">
    <source>
        <dbReference type="ARBA" id="ARBA00006336"/>
    </source>
</evidence>
<feature type="domain" description="Isochorismatase-like" evidence="3">
    <location>
        <begin position="5"/>
        <end position="142"/>
    </location>
</feature>
<dbReference type="InterPro" id="IPR036380">
    <property type="entry name" value="Isochorismatase-like_sf"/>
</dbReference>
<dbReference type="RefSeq" id="WP_169298915.1">
    <property type="nucleotide sequence ID" value="NZ_JABBNI010000036.1"/>
</dbReference>
<accession>A0A7Y0EJ30</accession>